<dbReference type="InterPro" id="IPR023827">
    <property type="entry name" value="Peptidase_S8_Asp-AS"/>
</dbReference>
<reference evidence="8 9" key="1">
    <citation type="submission" date="2019-01" db="EMBL/GenBank/DDBJ databases">
        <title>Coherence of Microcystis species and biogeography revealed through population genomics.</title>
        <authorList>
            <person name="Perez-Carrascal O.M."/>
            <person name="Terrat Y."/>
            <person name="Giani A."/>
            <person name="Fortin N."/>
            <person name="Tromas N."/>
            <person name="Shapiro B.J."/>
        </authorList>
    </citation>
    <scope>NUCLEOTIDE SEQUENCE [LARGE SCALE GENOMIC DNA]</scope>
    <source>
        <strain evidence="8">Mf_QC_C_20070823_S10D</strain>
    </source>
</reference>
<evidence type="ECO:0000256" key="3">
    <source>
        <dbReference type="ARBA" id="ARBA00022801"/>
    </source>
</evidence>
<dbReference type="Pfam" id="PF00082">
    <property type="entry name" value="Peptidase_S8"/>
    <property type="match status" value="1"/>
</dbReference>
<dbReference type="PRINTS" id="PR00723">
    <property type="entry name" value="SUBTILISIN"/>
</dbReference>
<feature type="domain" description="Peptidase S8/S53" evidence="7">
    <location>
        <begin position="174"/>
        <end position="409"/>
    </location>
</feature>
<comment type="caution">
    <text evidence="8">The sequence shown here is derived from an EMBL/GenBank/DDBJ whole genome shotgun (WGS) entry which is preliminary data.</text>
</comment>
<dbReference type="Proteomes" id="UP000315868">
    <property type="component" value="Unassembled WGS sequence"/>
</dbReference>
<evidence type="ECO:0000313" key="8">
    <source>
        <dbReference type="EMBL" id="TRV11615.1"/>
    </source>
</evidence>
<evidence type="ECO:0000256" key="4">
    <source>
        <dbReference type="ARBA" id="ARBA00022825"/>
    </source>
</evidence>
<keyword evidence="2 5" id="KW-0645">Protease</keyword>
<dbReference type="GO" id="GO:0006508">
    <property type="term" value="P:proteolysis"/>
    <property type="evidence" value="ECO:0007669"/>
    <property type="project" value="UniProtKB-KW"/>
</dbReference>
<name>A0A552KUN9_9CHRO</name>
<dbReference type="InterPro" id="IPR050131">
    <property type="entry name" value="Peptidase_S8_subtilisin-like"/>
</dbReference>
<evidence type="ECO:0000259" key="7">
    <source>
        <dbReference type="Pfam" id="PF00082"/>
    </source>
</evidence>
<dbReference type="SUPFAM" id="SSF52743">
    <property type="entry name" value="Subtilisin-like"/>
    <property type="match status" value="1"/>
</dbReference>
<dbReference type="InterPro" id="IPR023828">
    <property type="entry name" value="Peptidase_S8_Ser-AS"/>
</dbReference>
<dbReference type="PANTHER" id="PTHR43806">
    <property type="entry name" value="PEPTIDASE S8"/>
    <property type="match status" value="1"/>
</dbReference>
<proteinExistence type="inferred from homology"/>
<gene>
    <name evidence="8" type="ORF">EWV45_11400</name>
</gene>
<evidence type="ECO:0000313" key="9">
    <source>
        <dbReference type="Proteomes" id="UP000315868"/>
    </source>
</evidence>
<feature type="active site" description="Charge relay system" evidence="5">
    <location>
        <position position="183"/>
    </location>
</feature>
<dbReference type="InterPro" id="IPR015500">
    <property type="entry name" value="Peptidase_S8_subtilisin-rel"/>
</dbReference>
<dbReference type="Gene3D" id="3.40.50.200">
    <property type="entry name" value="Peptidase S8/S53 domain"/>
    <property type="match status" value="1"/>
</dbReference>
<protein>
    <submittedName>
        <fullName evidence="8">Protease</fullName>
    </submittedName>
</protein>
<dbReference type="PROSITE" id="PS51892">
    <property type="entry name" value="SUBTILASE"/>
    <property type="match status" value="1"/>
</dbReference>
<keyword evidence="3 5" id="KW-0378">Hydrolase</keyword>
<dbReference type="EMBL" id="SFAM01000096">
    <property type="protein sequence ID" value="TRV11615.1"/>
    <property type="molecule type" value="Genomic_DNA"/>
</dbReference>
<organism evidence="8 9">
    <name type="scientific">Microcystis flos-aquae Mf_QC_C_20070823_S10D</name>
    <dbReference type="NCBI Taxonomy" id="2486236"/>
    <lineage>
        <taxon>Bacteria</taxon>
        <taxon>Bacillati</taxon>
        <taxon>Cyanobacteriota</taxon>
        <taxon>Cyanophyceae</taxon>
        <taxon>Oscillatoriophycideae</taxon>
        <taxon>Chroococcales</taxon>
        <taxon>Microcystaceae</taxon>
        <taxon>Microcystis</taxon>
    </lineage>
</organism>
<dbReference type="InterPro" id="IPR000209">
    <property type="entry name" value="Peptidase_S8/S53_dom"/>
</dbReference>
<evidence type="ECO:0000256" key="6">
    <source>
        <dbReference type="RuleBase" id="RU003355"/>
    </source>
</evidence>
<evidence type="ECO:0000256" key="2">
    <source>
        <dbReference type="ARBA" id="ARBA00022670"/>
    </source>
</evidence>
<dbReference type="InterPro" id="IPR036852">
    <property type="entry name" value="Peptidase_S8/S53_dom_sf"/>
</dbReference>
<dbReference type="PROSITE" id="PS00136">
    <property type="entry name" value="SUBTILASE_ASP"/>
    <property type="match status" value="1"/>
</dbReference>
<evidence type="ECO:0000256" key="1">
    <source>
        <dbReference type="ARBA" id="ARBA00011073"/>
    </source>
</evidence>
<evidence type="ECO:0000256" key="5">
    <source>
        <dbReference type="PROSITE-ProRule" id="PRU01240"/>
    </source>
</evidence>
<keyword evidence="4 5" id="KW-0720">Serine protease</keyword>
<dbReference type="GO" id="GO:0004252">
    <property type="term" value="F:serine-type endopeptidase activity"/>
    <property type="evidence" value="ECO:0007669"/>
    <property type="project" value="UniProtKB-UniRule"/>
</dbReference>
<accession>A0A552KUN9</accession>
<dbReference type="AlphaFoldDB" id="A0A552KUN9"/>
<feature type="active site" description="Charge relay system" evidence="5">
    <location>
        <position position="377"/>
    </location>
</feature>
<sequence length="427" mass="44164">MSGQASFPIPSTASNEETTGRYIVTFQDGATPEGIAALRDVAGISALPDARDFADSAMDSSELDAAGGGTFPTLGVAVVSLDDLALSGVMNIAGESSAILAIEPERIYYAIEEGLSSEYLKGYRDAVNHLFYEQSKAKKELGDKDLAALAFLDDAQSTWGLKATKVINSLGRTGRGINVAVLDTGMDLKHPDFFGRSIQSKSFVPGEAVQDGQGHGTHCIGTACGFKDVNGRRYGVAYEATIYAGKVLSNAGSGSQSWILAGMEWAIASRCAVISMSLGNTVPTPSTAYETIGRRALQNGCLIIAAAGNHRPGTVGQPANSPSIMAVAAINSNLRLASFSCGSGTAQGANVDIAGPGVAIYSSVPMPRRYDVFNGTSMATPHVAGIAALHAQASGVRGAQLWQLLTSKALRLSIPTVDVGSGLVQAP</sequence>
<dbReference type="PANTHER" id="PTHR43806:SF11">
    <property type="entry name" value="CEREVISIN-RELATED"/>
    <property type="match status" value="1"/>
</dbReference>
<feature type="active site" description="Charge relay system" evidence="5">
    <location>
        <position position="215"/>
    </location>
</feature>
<comment type="similarity">
    <text evidence="1 5 6">Belongs to the peptidase S8 family.</text>
</comment>
<dbReference type="PROSITE" id="PS00138">
    <property type="entry name" value="SUBTILASE_SER"/>
    <property type="match status" value="1"/>
</dbReference>